<organism evidence="1 2">
    <name type="scientific">Mycolicibacterium obuense</name>
    <dbReference type="NCBI Taxonomy" id="1807"/>
    <lineage>
        <taxon>Bacteria</taxon>
        <taxon>Bacillati</taxon>
        <taxon>Actinomycetota</taxon>
        <taxon>Actinomycetes</taxon>
        <taxon>Mycobacteriales</taxon>
        <taxon>Mycobacteriaceae</taxon>
        <taxon>Mycolicibacterium</taxon>
    </lineage>
</organism>
<protein>
    <submittedName>
        <fullName evidence="1">Uncharacterized protein</fullName>
    </submittedName>
</protein>
<dbReference type="AlphaFoldDB" id="A0A0M2K1Z6"/>
<comment type="caution">
    <text evidence="1">The sequence shown here is derived from an EMBL/GenBank/DDBJ whole genome shotgun (WGS) entry which is preliminary data.</text>
</comment>
<dbReference type="PATRIC" id="fig|1807.13.peg.1916"/>
<reference evidence="1 2" key="1">
    <citation type="journal article" date="2015" name="Genome Announc.">
        <title>Draft Genome Sequence of Mycobacterium obuense Strain UC1, Isolated from Patient Sputum.</title>
        <authorList>
            <person name="Greninger A.L."/>
            <person name="Cunningham G."/>
            <person name="Hsu E.D."/>
            <person name="Yu J.M."/>
            <person name="Chiu C.Y."/>
            <person name="Miller S."/>
        </authorList>
    </citation>
    <scope>NUCLEOTIDE SEQUENCE [LARGE SCALE GENOMIC DNA]</scope>
    <source>
        <strain evidence="1 2">UC1</strain>
    </source>
</reference>
<name>A0A0M2K1Z6_9MYCO</name>
<dbReference type="EMBL" id="LAUZ02000016">
    <property type="protein sequence ID" value="KKF02911.1"/>
    <property type="molecule type" value="Genomic_DNA"/>
</dbReference>
<evidence type="ECO:0000313" key="1">
    <source>
        <dbReference type="EMBL" id="KKF02911.1"/>
    </source>
</evidence>
<accession>A0A0M2K1Z6</accession>
<gene>
    <name evidence="1" type="ORF">WN67_05975</name>
</gene>
<dbReference type="RefSeq" id="WP_046362133.1">
    <property type="nucleotide sequence ID" value="NZ_LAUZ02000016.1"/>
</dbReference>
<proteinExistence type="predicted"/>
<dbReference type="Proteomes" id="UP000034150">
    <property type="component" value="Unassembled WGS sequence"/>
</dbReference>
<dbReference type="OrthoDB" id="4453671at2"/>
<keyword evidence="2" id="KW-1185">Reference proteome</keyword>
<sequence>MTVEFYDLAQRLAAEKAGKPVLRVAQALFTLTPAAVFVDAHTTEKGAVRATLTPPVGAPTTVTGGAILPALARAGAQMDPTQPPAQLVMADGATLAVLASVARTHHKDADPGVRAASAVIGWWVDRAGYPGTNAVINLLAHSRQRFITGAPPEAERHAAHWRSALAVPGLRQWAQRVGAGVPLDALTPIREDDAYTFTAACKRFDKGYSWTAPEPPPVAAMGLRARCDTADLWEAALLSDRLWRHRAVHTGHVTGGEVVATTKATFTVRCRRLDARLRSGSDVLGWSGGLDSYDRSTHFYGDVHEATAHKGALLLTVARVAAEQRPPTGQWVSLMPAPPNPRTVSMGRSKYRRLQFRADSWIASGKTPGLRRRDVPLDVLCAAAETE</sequence>
<evidence type="ECO:0000313" key="2">
    <source>
        <dbReference type="Proteomes" id="UP000034150"/>
    </source>
</evidence>